<gene>
    <name evidence="1" type="ORF">SSP24_80170</name>
</gene>
<keyword evidence="2" id="KW-1185">Reference proteome</keyword>
<dbReference type="AlphaFoldDB" id="A0A4Y3VTM5"/>
<sequence length="319" mass="36428">MRHAPLTQEIPMPETSQDRLRAALIHSLDEQRLRAVLHRWYSFYENEANRNLTHHGELVTDDFALVRPPDSPLPSTTGRQAYLDSLATAHPGQYNSHQLQTLQLTRTGAAALTGTCTHTFQTHGPHLGGAALIGYTFDVVQEPHERLPRLARLREHIIETRQDPFQEGYITNRTRAFAHYWLSLLERPADTAGPLLALLDDTFIMTMSDERTLTTRDDVAAWYADIRATAGISTHHITAWNLTPGRRGTHRLVMELRWQSITPDRQTVTTATRHRWTLRETGDRYLRLSDFHVARIRPLARVTAHEALGDYEDARTSAR</sequence>
<dbReference type="EMBL" id="BJND01000105">
    <property type="protein sequence ID" value="GEC10362.1"/>
    <property type="molecule type" value="Genomic_DNA"/>
</dbReference>
<protein>
    <recommendedName>
        <fullName evidence="3">SnoaL-like domain-containing protein</fullName>
    </recommendedName>
</protein>
<dbReference type="Proteomes" id="UP000317881">
    <property type="component" value="Unassembled WGS sequence"/>
</dbReference>
<evidence type="ECO:0000313" key="2">
    <source>
        <dbReference type="Proteomes" id="UP000317881"/>
    </source>
</evidence>
<comment type="caution">
    <text evidence="1">The sequence shown here is derived from an EMBL/GenBank/DDBJ whole genome shotgun (WGS) entry which is preliminary data.</text>
</comment>
<dbReference type="InterPro" id="IPR032710">
    <property type="entry name" value="NTF2-like_dom_sf"/>
</dbReference>
<reference evidence="1 2" key="1">
    <citation type="submission" date="2019-06" db="EMBL/GenBank/DDBJ databases">
        <title>Whole genome shotgun sequence of Streptomyces spinoverrucosus NBRC 14228.</title>
        <authorList>
            <person name="Hosoyama A."/>
            <person name="Uohara A."/>
            <person name="Ohji S."/>
            <person name="Ichikawa N."/>
        </authorList>
    </citation>
    <scope>NUCLEOTIDE SEQUENCE [LARGE SCALE GENOMIC DNA]</scope>
    <source>
        <strain evidence="1 2">NBRC 14228</strain>
    </source>
</reference>
<evidence type="ECO:0000313" key="1">
    <source>
        <dbReference type="EMBL" id="GEC10362.1"/>
    </source>
</evidence>
<dbReference type="SUPFAM" id="SSF54427">
    <property type="entry name" value="NTF2-like"/>
    <property type="match status" value="1"/>
</dbReference>
<name>A0A4Y3VTM5_9ACTN</name>
<accession>A0A4Y3VTM5</accession>
<proteinExistence type="predicted"/>
<evidence type="ECO:0008006" key="3">
    <source>
        <dbReference type="Google" id="ProtNLM"/>
    </source>
</evidence>
<organism evidence="1 2">
    <name type="scientific">Streptomyces spinoverrucosus</name>
    <dbReference type="NCBI Taxonomy" id="284043"/>
    <lineage>
        <taxon>Bacteria</taxon>
        <taxon>Bacillati</taxon>
        <taxon>Actinomycetota</taxon>
        <taxon>Actinomycetes</taxon>
        <taxon>Kitasatosporales</taxon>
        <taxon>Streptomycetaceae</taxon>
        <taxon>Streptomyces</taxon>
    </lineage>
</organism>